<dbReference type="InterPro" id="IPR006750">
    <property type="entry name" value="YdcZ"/>
</dbReference>
<feature type="transmembrane region" description="Helical" evidence="1">
    <location>
        <begin position="96"/>
        <end position="116"/>
    </location>
</feature>
<proteinExistence type="predicted"/>
<dbReference type="OrthoDB" id="9789346at2"/>
<dbReference type="Proteomes" id="UP000214588">
    <property type="component" value="Unassembled WGS sequence"/>
</dbReference>
<evidence type="ECO:0008006" key="4">
    <source>
        <dbReference type="Google" id="ProtNLM"/>
    </source>
</evidence>
<keyword evidence="1" id="KW-0812">Transmembrane</keyword>
<evidence type="ECO:0000313" key="2">
    <source>
        <dbReference type="EMBL" id="OWZ83704.1"/>
    </source>
</evidence>
<gene>
    <name evidence="2" type="ORF">CDO51_07055</name>
</gene>
<feature type="transmembrane region" description="Helical" evidence="1">
    <location>
        <begin position="123"/>
        <end position="143"/>
    </location>
</feature>
<reference evidence="2 3" key="1">
    <citation type="submission" date="2017-06" db="EMBL/GenBank/DDBJ databases">
        <title>Draft Genome Sequence of Natranaerobius trueperi halophilic, alkalithermophilic bacteria from soda lakes.</title>
        <authorList>
            <person name="Zhao B."/>
        </authorList>
    </citation>
    <scope>NUCLEOTIDE SEQUENCE [LARGE SCALE GENOMIC DNA]</scope>
    <source>
        <strain evidence="2 3">DSM 18760</strain>
    </source>
</reference>
<protein>
    <recommendedName>
        <fullName evidence="4">EamA-like transporter family protein</fullName>
    </recommendedName>
</protein>
<evidence type="ECO:0000256" key="1">
    <source>
        <dbReference type="SAM" id="Phobius"/>
    </source>
</evidence>
<evidence type="ECO:0000313" key="3">
    <source>
        <dbReference type="Proteomes" id="UP000214588"/>
    </source>
</evidence>
<keyword evidence="1" id="KW-1133">Transmembrane helix</keyword>
<accession>A0A226BZF0</accession>
<organism evidence="2 3">
    <name type="scientific">Natranaerobius trueperi</name>
    <dbReference type="NCBI Taxonomy" id="759412"/>
    <lineage>
        <taxon>Bacteria</taxon>
        <taxon>Bacillati</taxon>
        <taxon>Bacillota</taxon>
        <taxon>Clostridia</taxon>
        <taxon>Natranaerobiales</taxon>
        <taxon>Natranaerobiaceae</taxon>
        <taxon>Natranaerobius</taxon>
    </lineage>
</organism>
<dbReference type="EMBL" id="NIQC01000013">
    <property type="protein sequence ID" value="OWZ83704.1"/>
    <property type="molecule type" value="Genomic_DNA"/>
</dbReference>
<dbReference type="AlphaFoldDB" id="A0A226BZF0"/>
<comment type="caution">
    <text evidence="2">The sequence shown here is derived from an EMBL/GenBank/DDBJ whole genome shotgun (WGS) entry which is preliminary data.</text>
</comment>
<dbReference type="GO" id="GO:0005886">
    <property type="term" value="C:plasma membrane"/>
    <property type="evidence" value="ECO:0007669"/>
    <property type="project" value="TreeGrafter"/>
</dbReference>
<sequence length="144" mass="15358">MAQGIIFSIVAGVFVSLQGVFNARLSDEINLWHTNTWVHGTGFVVAFILLMSIEGTPNFNSITTVKPHYLLGGAMGAVIVFSVMKGISALGASHSVTILLVTQIIASLLISLLGLFGDPIIKLSIPNIIGLIMMVVGVLMYQLF</sequence>
<name>A0A226BZF0_9FIRM</name>
<feature type="transmembrane region" description="Helical" evidence="1">
    <location>
        <begin position="69"/>
        <end position="90"/>
    </location>
</feature>
<dbReference type="RefSeq" id="WP_089023597.1">
    <property type="nucleotide sequence ID" value="NZ_NIQC01000013.1"/>
</dbReference>
<dbReference type="PANTHER" id="PTHR34821:SF3">
    <property type="entry name" value="MEMBRANE PROTEIN"/>
    <property type="match status" value="1"/>
</dbReference>
<keyword evidence="3" id="KW-1185">Reference proteome</keyword>
<keyword evidence="1" id="KW-0472">Membrane</keyword>
<dbReference type="PANTHER" id="PTHR34821">
    <property type="entry name" value="INNER MEMBRANE PROTEIN YDCZ"/>
    <property type="match status" value="1"/>
</dbReference>
<dbReference type="Pfam" id="PF04657">
    <property type="entry name" value="DMT_YdcZ"/>
    <property type="match status" value="1"/>
</dbReference>
<feature type="transmembrane region" description="Helical" evidence="1">
    <location>
        <begin position="38"/>
        <end position="57"/>
    </location>
</feature>